<dbReference type="InterPro" id="IPR008334">
    <property type="entry name" value="5'-Nucleotdase_C"/>
</dbReference>
<evidence type="ECO:0000259" key="3">
    <source>
        <dbReference type="Pfam" id="PF02872"/>
    </source>
</evidence>
<dbReference type="SUPFAM" id="SSF56300">
    <property type="entry name" value="Metallo-dependent phosphatases"/>
    <property type="match status" value="1"/>
</dbReference>
<feature type="domain" description="5'-Nucleotidase C-terminal" evidence="3">
    <location>
        <begin position="295"/>
        <end position="431"/>
    </location>
</feature>
<evidence type="ECO:0000313" key="5">
    <source>
        <dbReference type="Proteomes" id="UP000070657"/>
    </source>
</evidence>
<dbReference type="AlphaFoldDB" id="A0A133UEI2"/>
<keyword evidence="5" id="KW-1185">Reference proteome</keyword>
<dbReference type="Gene3D" id="3.60.21.10">
    <property type="match status" value="1"/>
</dbReference>
<evidence type="ECO:0000256" key="1">
    <source>
        <dbReference type="ARBA" id="ARBA00022729"/>
    </source>
</evidence>
<accession>A0A133UEI2</accession>
<dbReference type="InterPro" id="IPR006179">
    <property type="entry name" value="5_nucleotidase/apyrase"/>
</dbReference>
<proteinExistence type="predicted"/>
<dbReference type="Proteomes" id="UP000070657">
    <property type="component" value="Unassembled WGS sequence"/>
</dbReference>
<dbReference type="PATRIC" id="fig|1698265.3.peg.866"/>
<dbReference type="GO" id="GO:0009166">
    <property type="term" value="P:nucleotide catabolic process"/>
    <property type="evidence" value="ECO:0007669"/>
    <property type="project" value="InterPro"/>
</dbReference>
<organism evidence="4 5">
    <name type="scientific">candidate division MSBL1 archaeon SCGC-AAA259E22</name>
    <dbReference type="NCBI Taxonomy" id="1698265"/>
    <lineage>
        <taxon>Archaea</taxon>
        <taxon>Methanobacteriati</taxon>
        <taxon>Methanobacteriota</taxon>
        <taxon>candidate division MSBL1</taxon>
    </lineage>
</organism>
<comment type="caution">
    <text evidence="4">The sequence shown here is derived from an EMBL/GenBank/DDBJ whole genome shotgun (WGS) entry which is preliminary data.</text>
</comment>
<feature type="domain" description="Calcineurin-like phosphoesterase" evidence="2">
    <location>
        <begin position="6"/>
        <end position="221"/>
    </location>
</feature>
<dbReference type="InterPro" id="IPR029052">
    <property type="entry name" value="Metallo-depent_PP-like"/>
</dbReference>
<sequence>MSDRLSILQINDSHGYLDLHDEYFWKNGKQTYREVGGYARITSYFNEVRDENSDAVIVLDNGDTIHGTYPVVKSEGEVLIPILNRMGFDAWTAHWDFAYGPDHLVKFAEKLNYPLLAINCYYEDSEELVFDPYKIVKRDGVKMGLIGIANTIVDKTMPDRFSEGIYLTLGNEELPKYIEELRVENNVDLIVVLSHLGYPQEVKLAKQVDGIDVLVSGHTHNRLYEPSEVNDTIIIQSGCHGSFIGRLDLDVDQGKIRGYNHELVEIDESVTPDREVQKMVNEVLEPHEDMLGEVVGETKLGLARDKVMETRMDNLLLKALIDASGAEMAFSNGWRYGSPVPPGKITVRDLWNIIPTNPPVSVCEITGRELWNMMEENLGNTFARDPYNQMGGYVKRCYGVNVYFKIENADGLRIQEFFVGDERLDKDKTYKASFVTTQGIPARYGKNRKDLNINAIKALKGYISKNSPVKPEIEGTIIPI</sequence>
<dbReference type="Pfam" id="PF02872">
    <property type="entry name" value="5_nucleotid_C"/>
    <property type="match status" value="1"/>
</dbReference>
<dbReference type="EMBL" id="LHXP01000058">
    <property type="protein sequence ID" value="KXA92570.1"/>
    <property type="molecule type" value="Genomic_DNA"/>
</dbReference>
<dbReference type="PANTHER" id="PTHR11575:SF24">
    <property type="entry name" value="5'-NUCLEOTIDASE"/>
    <property type="match status" value="1"/>
</dbReference>
<evidence type="ECO:0000259" key="2">
    <source>
        <dbReference type="Pfam" id="PF00149"/>
    </source>
</evidence>
<keyword evidence="1" id="KW-0732">Signal</keyword>
<gene>
    <name evidence="4" type="ORF">AKJ66_03930</name>
</gene>
<dbReference type="GO" id="GO:0016787">
    <property type="term" value="F:hydrolase activity"/>
    <property type="evidence" value="ECO:0007669"/>
    <property type="project" value="InterPro"/>
</dbReference>
<dbReference type="SUPFAM" id="SSF55816">
    <property type="entry name" value="5'-nucleotidase (syn. UDP-sugar hydrolase), C-terminal domain"/>
    <property type="match status" value="1"/>
</dbReference>
<reference evidence="4 5" key="1">
    <citation type="journal article" date="2016" name="Sci. Rep.">
        <title>Metabolic traits of an uncultured archaeal lineage -MSBL1- from brine pools of the Red Sea.</title>
        <authorList>
            <person name="Mwirichia R."/>
            <person name="Alam I."/>
            <person name="Rashid M."/>
            <person name="Vinu M."/>
            <person name="Ba-Alawi W."/>
            <person name="Anthony Kamau A."/>
            <person name="Kamanda Ngugi D."/>
            <person name="Goker M."/>
            <person name="Klenk H.P."/>
            <person name="Bajic V."/>
            <person name="Stingl U."/>
        </authorList>
    </citation>
    <scope>NUCLEOTIDE SEQUENCE [LARGE SCALE GENOMIC DNA]</scope>
    <source>
        <strain evidence="4">SCGC-AAA259E22</strain>
    </source>
</reference>
<evidence type="ECO:0000313" key="4">
    <source>
        <dbReference type="EMBL" id="KXA92570.1"/>
    </source>
</evidence>
<name>A0A133UEI2_9EURY</name>
<protein>
    <submittedName>
        <fullName evidence="4">5'-nucleotidase</fullName>
    </submittedName>
</protein>
<dbReference type="InterPro" id="IPR004843">
    <property type="entry name" value="Calcineurin-like_PHP"/>
</dbReference>
<dbReference type="Gene3D" id="3.90.780.10">
    <property type="entry name" value="5'-Nucleotidase, C-terminal domain"/>
    <property type="match status" value="1"/>
</dbReference>
<dbReference type="InterPro" id="IPR036907">
    <property type="entry name" value="5'-Nucleotdase_C_sf"/>
</dbReference>
<dbReference type="Pfam" id="PF00149">
    <property type="entry name" value="Metallophos"/>
    <property type="match status" value="1"/>
</dbReference>
<dbReference type="PANTHER" id="PTHR11575">
    <property type="entry name" value="5'-NUCLEOTIDASE-RELATED"/>
    <property type="match status" value="1"/>
</dbReference>
<dbReference type="PRINTS" id="PR01607">
    <property type="entry name" value="APYRASEFAMLY"/>
</dbReference>